<reference evidence="3" key="1">
    <citation type="submission" date="2015-07" db="EMBL/GenBank/DDBJ databases">
        <title>MeaNS - Measles Nucleotide Surveillance Program.</title>
        <authorList>
            <person name="Tran T."/>
            <person name="Druce J."/>
        </authorList>
    </citation>
    <scope>NUCLEOTIDE SEQUENCE</scope>
    <source>
        <strain evidence="3">UCB-OBI-ISO-001</strain>
        <tissue evidence="3">Gonad</tissue>
    </source>
</reference>
<dbReference type="InterPro" id="IPR036915">
    <property type="entry name" value="Cyclin-like_sf"/>
</dbReference>
<dbReference type="SMART" id="SM00385">
    <property type="entry name" value="CYCLIN"/>
    <property type="match status" value="1"/>
</dbReference>
<evidence type="ECO:0008006" key="4">
    <source>
        <dbReference type="Google" id="ProtNLM"/>
    </source>
</evidence>
<evidence type="ECO:0000259" key="1">
    <source>
        <dbReference type="SMART" id="SM00385"/>
    </source>
</evidence>
<dbReference type="Pfam" id="PF02984">
    <property type="entry name" value="Cyclin_C"/>
    <property type="match status" value="1"/>
</dbReference>
<feature type="domain" description="Cyclin-like" evidence="1">
    <location>
        <begin position="8"/>
        <end position="94"/>
    </location>
</feature>
<feature type="domain" description="Cyclin C-terminal" evidence="2">
    <location>
        <begin position="5"/>
        <end position="127"/>
    </location>
</feature>
<evidence type="ECO:0000259" key="2">
    <source>
        <dbReference type="SMART" id="SM01332"/>
    </source>
</evidence>
<dbReference type="Gene3D" id="1.10.472.10">
    <property type="entry name" value="Cyclin-like"/>
    <property type="match status" value="1"/>
</dbReference>
<dbReference type="SMART" id="SM01332">
    <property type="entry name" value="Cyclin_C"/>
    <property type="match status" value="1"/>
</dbReference>
<dbReference type="InterPro" id="IPR013763">
    <property type="entry name" value="Cyclin-like_dom"/>
</dbReference>
<dbReference type="EMBL" id="KQ418778">
    <property type="protein sequence ID" value="KOF85941.1"/>
    <property type="molecule type" value="Genomic_DNA"/>
</dbReference>
<organism evidence="3">
    <name type="scientific">Octopus bimaculoides</name>
    <name type="common">California two-spotted octopus</name>
    <dbReference type="NCBI Taxonomy" id="37653"/>
    <lineage>
        <taxon>Eukaryota</taxon>
        <taxon>Metazoa</taxon>
        <taxon>Spiralia</taxon>
        <taxon>Lophotrochozoa</taxon>
        <taxon>Mollusca</taxon>
        <taxon>Cephalopoda</taxon>
        <taxon>Coleoidea</taxon>
        <taxon>Octopodiformes</taxon>
        <taxon>Octopoda</taxon>
        <taxon>Incirrata</taxon>
        <taxon>Octopodidae</taxon>
        <taxon>Octopus</taxon>
    </lineage>
</organism>
<evidence type="ECO:0000313" key="3">
    <source>
        <dbReference type="EMBL" id="KOF85941.1"/>
    </source>
</evidence>
<dbReference type="InterPro" id="IPR004367">
    <property type="entry name" value="Cyclin_C-dom"/>
</dbReference>
<sequence>MDFAVVAGRLDSVILKLKPRHDLFHLMNYIVELVLYDDFLTVRNYYRPSLIAAAALYTGTTVFNFRIEWFQDLSDLTEYTGQEDDLQIVHERMKFLLSSAPFEQREHSTQTRYSTQQNHKVSTIDYASIY</sequence>
<proteinExistence type="predicted"/>
<name>A0A0L8H9G8_OCTBM</name>
<dbReference type="AlphaFoldDB" id="A0A0L8H9G8"/>
<accession>A0A0L8H9G8</accession>
<gene>
    <name evidence="3" type="ORF">OCBIM_22019511mg</name>
</gene>
<dbReference type="SUPFAM" id="SSF47954">
    <property type="entry name" value="Cyclin-like"/>
    <property type="match status" value="1"/>
</dbReference>
<protein>
    <recommendedName>
        <fullName evidence="4">Cyclin C-terminal domain-containing protein</fullName>
    </recommendedName>
</protein>
<dbReference type="KEGG" id="obi:106871995"/>